<evidence type="ECO:0000256" key="2">
    <source>
        <dbReference type="ARBA" id="ARBA00003213"/>
    </source>
</evidence>
<evidence type="ECO:0000256" key="8">
    <source>
        <dbReference type="ARBA" id="ARBA00022842"/>
    </source>
</evidence>
<dbReference type="Gene3D" id="1.10.20.140">
    <property type="match status" value="1"/>
</dbReference>
<comment type="similarity">
    <text evidence="3 10 13">Belongs to the IPP transferase family.</text>
</comment>
<comment type="subunit">
    <text evidence="10">Monomer.</text>
</comment>
<evidence type="ECO:0000313" key="15">
    <source>
        <dbReference type="Proteomes" id="UP000199415"/>
    </source>
</evidence>
<evidence type="ECO:0000256" key="9">
    <source>
        <dbReference type="ARBA" id="ARBA00049563"/>
    </source>
</evidence>
<evidence type="ECO:0000256" key="13">
    <source>
        <dbReference type="RuleBase" id="RU003785"/>
    </source>
</evidence>
<evidence type="ECO:0000256" key="3">
    <source>
        <dbReference type="ARBA" id="ARBA00005842"/>
    </source>
</evidence>
<sequence length="327" mass="34818">MDREVSAAIPARKPVVAVTGPTASGKSGLALAVAEALGGTVINADSMQIYREVPVLTAAPTAAEMARAPHRLYGVRDAARPCSAEAWRELALREIASAHAHGRLPIVVGGTGLYLRALTRGIAPIPDVPADIRAAVRARQQAVPPPQLHAELTAEDPRMAARLDVNDSQRVARALEVVRATGRSLAAYQALPDAGAAPYDTLGVLSVPPKADVDAAADARFDAMLAAGAVEEVRALAARNLDPTLPAMRAVGVPPLLRHVRGEIDLDAAAAAAKRDTRKYAKRQLTWLRNQSPQDFCKIVRVQEQFSESHMTHVLAKIRRFVLTGEP</sequence>
<dbReference type="PANTHER" id="PTHR11088:SF60">
    <property type="entry name" value="TRNA DIMETHYLALLYLTRANSFERASE"/>
    <property type="match status" value="1"/>
</dbReference>
<keyword evidence="7 10" id="KW-0067">ATP-binding</keyword>
<feature type="binding site" evidence="10">
    <location>
        <begin position="22"/>
        <end position="27"/>
    </location>
    <ligand>
        <name>substrate</name>
    </ligand>
</feature>
<comment type="cofactor">
    <cofactor evidence="1 10">
        <name>Mg(2+)</name>
        <dbReference type="ChEBI" id="CHEBI:18420"/>
    </cofactor>
</comment>
<dbReference type="STRING" id="1082479.SAMN05216241_10172"/>
<dbReference type="GO" id="GO:0052381">
    <property type="term" value="F:tRNA dimethylallyltransferase activity"/>
    <property type="evidence" value="ECO:0007669"/>
    <property type="project" value="UniProtKB-UniRule"/>
</dbReference>
<evidence type="ECO:0000256" key="4">
    <source>
        <dbReference type="ARBA" id="ARBA00022679"/>
    </source>
</evidence>
<feature type="binding site" evidence="10">
    <location>
        <begin position="20"/>
        <end position="27"/>
    </location>
    <ligand>
        <name>ATP</name>
        <dbReference type="ChEBI" id="CHEBI:30616"/>
    </ligand>
</feature>
<keyword evidence="4 10" id="KW-0808">Transferase</keyword>
<dbReference type="AlphaFoldDB" id="A0A1G7L208"/>
<evidence type="ECO:0000256" key="11">
    <source>
        <dbReference type="RuleBase" id="RU003783"/>
    </source>
</evidence>
<dbReference type="GO" id="GO:0005524">
    <property type="term" value="F:ATP binding"/>
    <property type="evidence" value="ECO:0007669"/>
    <property type="project" value="UniProtKB-UniRule"/>
</dbReference>
<dbReference type="EC" id="2.5.1.75" evidence="10"/>
<dbReference type="Gene3D" id="3.40.50.300">
    <property type="entry name" value="P-loop containing nucleotide triphosphate hydrolases"/>
    <property type="match status" value="1"/>
</dbReference>
<dbReference type="SUPFAM" id="SSF52540">
    <property type="entry name" value="P-loop containing nucleoside triphosphate hydrolases"/>
    <property type="match status" value="1"/>
</dbReference>
<proteinExistence type="inferred from homology"/>
<keyword evidence="6 10" id="KW-0547">Nucleotide-binding</keyword>
<dbReference type="OrthoDB" id="9776390at2"/>
<evidence type="ECO:0000313" key="14">
    <source>
        <dbReference type="EMBL" id="SDF43039.1"/>
    </source>
</evidence>
<dbReference type="PANTHER" id="PTHR11088">
    <property type="entry name" value="TRNA DIMETHYLALLYLTRANSFERASE"/>
    <property type="match status" value="1"/>
</dbReference>
<accession>A0A1G7L208</accession>
<feature type="site" description="Interaction with substrate tRNA" evidence="10">
    <location>
        <position position="111"/>
    </location>
</feature>
<dbReference type="InterPro" id="IPR027417">
    <property type="entry name" value="P-loop_NTPase"/>
</dbReference>
<dbReference type="RefSeq" id="WP_090018141.1">
    <property type="nucleotide sequence ID" value="NZ_FNCE01000001.1"/>
</dbReference>
<dbReference type="Pfam" id="PF01715">
    <property type="entry name" value="IPPT"/>
    <property type="match status" value="1"/>
</dbReference>
<dbReference type="GO" id="GO:0006400">
    <property type="term" value="P:tRNA modification"/>
    <property type="evidence" value="ECO:0007669"/>
    <property type="project" value="TreeGrafter"/>
</dbReference>
<feature type="region of interest" description="Interaction with substrate tRNA" evidence="10">
    <location>
        <begin position="169"/>
        <end position="173"/>
    </location>
</feature>
<evidence type="ECO:0000256" key="12">
    <source>
        <dbReference type="RuleBase" id="RU003784"/>
    </source>
</evidence>
<keyword evidence="8 10" id="KW-0460">Magnesium</keyword>
<organism evidence="14 15">
    <name type="scientific">Limimonas halophila</name>
    <dbReference type="NCBI Taxonomy" id="1082479"/>
    <lineage>
        <taxon>Bacteria</taxon>
        <taxon>Pseudomonadati</taxon>
        <taxon>Pseudomonadota</taxon>
        <taxon>Alphaproteobacteria</taxon>
        <taxon>Rhodospirillales</taxon>
        <taxon>Rhodovibrionaceae</taxon>
        <taxon>Limimonas</taxon>
    </lineage>
</organism>
<dbReference type="HAMAP" id="MF_00185">
    <property type="entry name" value="IPP_trans"/>
    <property type="match status" value="1"/>
</dbReference>
<comment type="catalytic activity">
    <reaction evidence="9 10 11">
        <text>adenosine(37) in tRNA + dimethylallyl diphosphate = N(6)-dimethylallyladenosine(37) in tRNA + diphosphate</text>
        <dbReference type="Rhea" id="RHEA:26482"/>
        <dbReference type="Rhea" id="RHEA-COMP:10162"/>
        <dbReference type="Rhea" id="RHEA-COMP:10375"/>
        <dbReference type="ChEBI" id="CHEBI:33019"/>
        <dbReference type="ChEBI" id="CHEBI:57623"/>
        <dbReference type="ChEBI" id="CHEBI:74411"/>
        <dbReference type="ChEBI" id="CHEBI:74415"/>
        <dbReference type="EC" id="2.5.1.75"/>
    </reaction>
</comment>
<keyword evidence="5 10" id="KW-0819">tRNA processing</keyword>
<dbReference type="Proteomes" id="UP000199415">
    <property type="component" value="Unassembled WGS sequence"/>
</dbReference>
<comment type="function">
    <text evidence="2 10 12">Catalyzes the transfer of a dimethylallyl group onto the adenine at position 37 in tRNAs that read codons beginning with uridine, leading to the formation of N6-(dimethylallyl)adenosine (i(6)A).</text>
</comment>
<evidence type="ECO:0000256" key="7">
    <source>
        <dbReference type="ARBA" id="ARBA00022840"/>
    </source>
</evidence>
<evidence type="ECO:0000256" key="5">
    <source>
        <dbReference type="ARBA" id="ARBA00022694"/>
    </source>
</evidence>
<evidence type="ECO:0000256" key="1">
    <source>
        <dbReference type="ARBA" id="ARBA00001946"/>
    </source>
</evidence>
<keyword evidence="15" id="KW-1185">Reference proteome</keyword>
<dbReference type="NCBIfam" id="TIGR00174">
    <property type="entry name" value="miaA"/>
    <property type="match status" value="1"/>
</dbReference>
<dbReference type="InterPro" id="IPR039657">
    <property type="entry name" value="Dimethylallyltransferase"/>
</dbReference>
<reference evidence="14 15" key="1">
    <citation type="submission" date="2016-10" db="EMBL/GenBank/DDBJ databases">
        <authorList>
            <person name="de Groot N.N."/>
        </authorList>
    </citation>
    <scope>NUCLEOTIDE SEQUENCE [LARGE SCALE GENOMIC DNA]</scope>
    <source>
        <strain evidence="14 15">DSM 25584</strain>
    </source>
</reference>
<feature type="site" description="Interaction with substrate tRNA" evidence="10">
    <location>
        <position position="133"/>
    </location>
</feature>
<name>A0A1G7L208_9PROT</name>
<dbReference type="EMBL" id="FNCE01000001">
    <property type="protein sequence ID" value="SDF43039.1"/>
    <property type="molecule type" value="Genomic_DNA"/>
</dbReference>
<protein>
    <recommendedName>
        <fullName evidence="10">tRNA dimethylallyltransferase</fullName>
        <ecNumber evidence="10">2.5.1.75</ecNumber>
    </recommendedName>
    <alternativeName>
        <fullName evidence="10">Dimethylallyl diphosphate:tRNA dimethylallyltransferase</fullName>
        <shortName evidence="10">DMAPP:tRNA dimethylallyltransferase</shortName>
        <shortName evidence="10">DMATase</shortName>
    </alternativeName>
    <alternativeName>
        <fullName evidence="10">Isopentenyl-diphosphate:tRNA isopentenyltransferase</fullName>
        <shortName evidence="10">IPP transferase</shortName>
        <shortName evidence="10">IPPT</shortName>
        <shortName evidence="10">IPTase</shortName>
    </alternativeName>
</protein>
<comment type="caution">
    <text evidence="10">Lacks conserved residue(s) required for the propagation of feature annotation.</text>
</comment>
<dbReference type="InterPro" id="IPR018022">
    <property type="entry name" value="IPT"/>
</dbReference>
<evidence type="ECO:0000256" key="6">
    <source>
        <dbReference type="ARBA" id="ARBA00022741"/>
    </source>
</evidence>
<gene>
    <name evidence="10" type="primary">miaA</name>
    <name evidence="14" type="ORF">SAMN05216241_10172</name>
</gene>
<evidence type="ECO:0000256" key="10">
    <source>
        <dbReference type="HAMAP-Rule" id="MF_00185"/>
    </source>
</evidence>
<feature type="region of interest" description="Interaction with substrate tRNA" evidence="10">
    <location>
        <begin position="45"/>
        <end position="48"/>
    </location>
</feature>